<dbReference type="PATRIC" id="fig|749927.5.peg.7598"/>
<dbReference type="RefSeq" id="WP_013229068.1">
    <property type="nucleotide sequence ID" value="NC_014318.1"/>
</dbReference>
<name>A0A0H3DFX2_AMYMU</name>
<gene>
    <name evidence="1" type="ordered locus">AMED_7307</name>
</gene>
<dbReference type="eggNOG" id="COG4278">
    <property type="taxonomic scope" value="Bacteria"/>
</dbReference>
<sequence>MSITISTHRTGRSLVSADLFQRLSSRIVMAERFERDLAERILDQALAFLAACGSNVDAPLAPSELVDIGWHTFILDTHEYAAFCDHVAGRFLHHVPTDGRNDGESPAAVFARTTTAMRRLGFCLDEALWPRTALGSCTGCHNGCHEDPPPVAA</sequence>
<dbReference type="KEGG" id="amd:AMED_7307"/>
<evidence type="ECO:0000313" key="1">
    <source>
        <dbReference type="EMBL" id="ADJ49023.1"/>
    </source>
</evidence>
<dbReference type="EMBL" id="CP002000">
    <property type="protein sequence ID" value="ADJ49023.1"/>
    <property type="molecule type" value="Genomic_DNA"/>
</dbReference>
<protein>
    <submittedName>
        <fullName evidence="1">Uncharacterized protein</fullName>
    </submittedName>
</protein>
<dbReference type="OrthoDB" id="5328543at2"/>
<dbReference type="Proteomes" id="UP000000328">
    <property type="component" value="Chromosome"/>
</dbReference>
<dbReference type="HOGENOM" id="CLU_107607_3_0_11"/>
<dbReference type="GeneID" id="92874947"/>
<reference evidence="1 2" key="1">
    <citation type="journal article" date="2010" name="Cell Res.">
        <title>Complete genome sequence of the rifamycin SV-producing Amycolatopsis mediterranei U32 revealed its genetic characteristics in phylogeny and metabolism.</title>
        <authorList>
            <person name="Zhao W."/>
            <person name="Zhong Y."/>
            <person name="Yuan H."/>
            <person name="Wang J."/>
            <person name="Zheng H."/>
            <person name="Wang Y."/>
            <person name="Cen X."/>
            <person name="Xu F."/>
            <person name="Bai J."/>
            <person name="Han X."/>
            <person name="Lu G."/>
            <person name="Zhu Y."/>
            <person name="Shao Z."/>
            <person name="Yan H."/>
            <person name="Li C."/>
            <person name="Peng N."/>
            <person name="Zhang Z."/>
            <person name="Zhang Y."/>
            <person name="Lin W."/>
            <person name="Fan Y."/>
            <person name="Qin Z."/>
            <person name="Hu Y."/>
            <person name="Zhu B."/>
            <person name="Wang S."/>
            <person name="Ding X."/>
            <person name="Zhao G.P."/>
        </authorList>
    </citation>
    <scope>NUCLEOTIDE SEQUENCE [LARGE SCALE GENOMIC DNA]</scope>
    <source>
        <strain evidence="2">U-32</strain>
    </source>
</reference>
<organism evidence="1 2">
    <name type="scientific">Amycolatopsis mediterranei (strain U-32)</name>
    <dbReference type="NCBI Taxonomy" id="749927"/>
    <lineage>
        <taxon>Bacteria</taxon>
        <taxon>Bacillati</taxon>
        <taxon>Actinomycetota</taxon>
        <taxon>Actinomycetes</taxon>
        <taxon>Pseudonocardiales</taxon>
        <taxon>Pseudonocardiaceae</taxon>
        <taxon>Amycolatopsis</taxon>
    </lineage>
</organism>
<dbReference type="AlphaFoldDB" id="A0A0H3DFX2"/>
<accession>A0A0H3DFX2</accession>
<proteinExistence type="predicted"/>
<evidence type="ECO:0000313" key="2">
    <source>
        <dbReference type="Proteomes" id="UP000000328"/>
    </source>
</evidence>